<gene>
    <name evidence="2" type="ORF">SCHCODRAFT_84645</name>
</gene>
<proteinExistence type="predicted"/>
<dbReference type="InParanoid" id="D8PTM0"/>
<dbReference type="InterPro" id="IPR032675">
    <property type="entry name" value="LRR_dom_sf"/>
</dbReference>
<dbReference type="EMBL" id="GL377303">
    <property type="protein sequence ID" value="EFJ00526.1"/>
    <property type="molecule type" value="Genomic_DNA"/>
</dbReference>
<dbReference type="SUPFAM" id="SSF52047">
    <property type="entry name" value="RNI-like"/>
    <property type="match status" value="1"/>
</dbReference>
<accession>D8PTM0</accession>
<dbReference type="HOGENOM" id="CLU_554495_0_0_1"/>
<dbReference type="Proteomes" id="UP000007431">
    <property type="component" value="Unassembled WGS sequence"/>
</dbReference>
<dbReference type="Gene3D" id="3.80.10.10">
    <property type="entry name" value="Ribonuclease Inhibitor"/>
    <property type="match status" value="1"/>
</dbReference>
<dbReference type="AlphaFoldDB" id="D8PTM0"/>
<organism evidence="3">
    <name type="scientific">Schizophyllum commune (strain H4-8 / FGSC 9210)</name>
    <name type="common">Split gill fungus</name>
    <dbReference type="NCBI Taxonomy" id="578458"/>
    <lineage>
        <taxon>Eukaryota</taxon>
        <taxon>Fungi</taxon>
        <taxon>Dikarya</taxon>
        <taxon>Basidiomycota</taxon>
        <taxon>Agaricomycotina</taxon>
        <taxon>Agaricomycetes</taxon>
        <taxon>Agaricomycetidae</taxon>
        <taxon>Agaricales</taxon>
        <taxon>Schizophyllaceae</taxon>
        <taxon>Schizophyllum</taxon>
    </lineage>
</organism>
<dbReference type="InterPro" id="IPR001810">
    <property type="entry name" value="F-box_dom"/>
</dbReference>
<feature type="domain" description="F-box" evidence="1">
    <location>
        <begin position="34"/>
        <end position="63"/>
    </location>
</feature>
<name>D8PTM0_SCHCM</name>
<evidence type="ECO:0000259" key="1">
    <source>
        <dbReference type="Pfam" id="PF12937"/>
    </source>
</evidence>
<dbReference type="VEuPathDB" id="FungiDB:SCHCODRAFT_02742365"/>
<dbReference type="Pfam" id="PF12937">
    <property type="entry name" value="F-box-like"/>
    <property type="match status" value="1"/>
</dbReference>
<evidence type="ECO:0000313" key="2">
    <source>
        <dbReference type="EMBL" id="EFJ00526.1"/>
    </source>
</evidence>
<evidence type="ECO:0000313" key="3">
    <source>
        <dbReference type="Proteomes" id="UP000007431"/>
    </source>
</evidence>
<sequence>MDAIAFPSAAQTFVIELLDMIMLTYRDDGDVAPSPSEILKLAHVCRHWRDVALGQPRLWTQLVVALRQLATPRNAQQVMRWFGRASPHQVDLQIGDPWNSSNLAVGTVIPLVLLRVTSQLRGLRIYCDRDWYQLLAGLPSDAFPALQRLHIEASNQTQNTAQTITWTCPRLEQLFLYNITRITACDSLAAIMHAPWAQMQELALTGIDAEYDVGPVFFQCVRLRRAELVLHGAFFDDPAHRPAKIVTFPFLTALSVTFEVFPEELGTCAHFPALDALHLYDERNWSAFGQPWAPLYLLAERSAQVTDLTLTLFDLTGEGDRDAWLLFERFSNLTRLVLRSVCVYPQEVGYIGVTATDGGVLLPNLEVLRYEGASLAWVGVLQDNVGVLKLAYRNIHSFLEEYVVPGHIPLKEFHGSWTDEFYDNLAEDDDAAKDDDACQDQAQEVPEKESSAYPVETIDEGILRSLRELRDKLAPTVDISLQGL</sequence>
<protein>
    <submittedName>
        <fullName evidence="2">Expressed protein</fullName>
    </submittedName>
</protein>
<keyword evidence="3" id="KW-1185">Reference proteome</keyword>
<reference evidence="2 3" key="1">
    <citation type="journal article" date="2010" name="Nat. Biotechnol.">
        <title>Genome sequence of the model mushroom Schizophyllum commune.</title>
        <authorList>
            <person name="Ohm R.A."/>
            <person name="de Jong J.F."/>
            <person name="Lugones L.G."/>
            <person name="Aerts A."/>
            <person name="Kothe E."/>
            <person name="Stajich J.E."/>
            <person name="de Vries R.P."/>
            <person name="Record E."/>
            <person name="Levasseur A."/>
            <person name="Baker S.E."/>
            <person name="Bartholomew K.A."/>
            <person name="Coutinho P.M."/>
            <person name="Erdmann S."/>
            <person name="Fowler T.J."/>
            <person name="Gathman A.C."/>
            <person name="Lombard V."/>
            <person name="Henrissat B."/>
            <person name="Knabe N."/>
            <person name="Kuees U."/>
            <person name="Lilly W.W."/>
            <person name="Lindquist E."/>
            <person name="Lucas S."/>
            <person name="Magnuson J.K."/>
            <person name="Piumi F."/>
            <person name="Raudaskoski M."/>
            <person name="Salamov A."/>
            <person name="Schmutz J."/>
            <person name="Schwarze F.W.M.R."/>
            <person name="vanKuyk P.A."/>
            <person name="Horton J.S."/>
            <person name="Grigoriev I.V."/>
            <person name="Woesten H.A.B."/>
        </authorList>
    </citation>
    <scope>NUCLEOTIDE SEQUENCE [LARGE SCALE GENOMIC DNA]</scope>
    <source>
        <strain evidence="3">H4-8 / FGSC 9210</strain>
    </source>
</reference>